<evidence type="ECO:0000256" key="2">
    <source>
        <dbReference type="ARBA" id="ARBA00022448"/>
    </source>
</evidence>
<dbReference type="GO" id="GO:0015297">
    <property type="term" value="F:antiporter activity"/>
    <property type="evidence" value="ECO:0007669"/>
    <property type="project" value="InterPro"/>
</dbReference>
<evidence type="ECO:0000256" key="5">
    <source>
        <dbReference type="ARBA" id="ARBA00022989"/>
    </source>
</evidence>
<comment type="subcellular location">
    <subcellularLocation>
        <location evidence="1">Cell membrane</location>
        <topology evidence="1">Multi-pass membrane protein</topology>
    </subcellularLocation>
</comment>
<evidence type="ECO:0000313" key="9">
    <source>
        <dbReference type="Proteomes" id="UP000469523"/>
    </source>
</evidence>
<dbReference type="InterPro" id="IPR048279">
    <property type="entry name" value="MdtK-like"/>
</dbReference>
<feature type="transmembrane region" description="Helical" evidence="7">
    <location>
        <begin position="285"/>
        <end position="308"/>
    </location>
</feature>
<feature type="transmembrane region" description="Helical" evidence="7">
    <location>
        <begin position="99"/>
        <end position="117"/>
    </location>
</feature>
<dbReference type="RefSeq" id="WP_154439169.1">
    <property type="nucleotide sequence ID" value="NZ_JAHLPJ010000001.1"/>
</dbReference>
<keyword evidence="4 7" id="KW-0812">Transmembrane</keyword>
<keyword evidence="5 7" id="KW-1133">Transmembrane helix</keyword>
<keyword evidence="3" id="KW-1003">Cell membrane</keyword>
<dbReference type="PANTHER" id="PTHR43549">
    <property type="entry name" value="MULTIDRUG RESISTANCE PROTEIN YPNP-RELATED"/>
    <property type="match status" value="1"/>
</dbReference>
<dbReference type="Pfam" id="PF01554">
    <property type="entry name" value="MatE"/>
    <property type="match status" value="2"/>
</dbReference>
<feature type="transmembrane region" description="Helical" evidence="7">
    <location>
        <begin position="320"/>
        <end position="338"/>
    </location>
</feature>
<accession>A0A6N7XY92</accession>
<feature type="transmembrane region" description="Helical" evidence="7">
    <location>
        <begin position="170"/>
        <end position="192"/>
    </location>
</feature>
<dbReference type="GO" id="GO:0005886">
    <property type="term" value="C:plasma membrane"/>
    <property type="evidence" value="ECO:0007669"/>
    <property type="project" value="UniProtKB-SubCell"/>
</dbReference>
<evidence type="ECO:0000256" key="7">
    <source>
        <dbReference type="SAM" id="Phobius"/>
    </source>
</evidence>
<evidence type="ECO:0000256" key="3">
    <source>
        <dbReference type="ARBA" id="ARBA00022475"/>
    </source>
</evidence>
<feature type="transmembrane region" description="Helical" evidence="7">
    <location>
        <begin position="256"/>
        <end position="279"/>
    </location>
</feature>
<evidence type="ECO:0000256" key="1">
    <source>
        <dbReference type="ARBA" id="ARBA00004651"/>
    </source>
</evidence>
<dbReference type="GO" id="GO:0042910">
    <property type="term" value="F:xenobiotic transmembrane transporter activity"/>
    <property type="evidence" value="ECO:0007669"/>
    <property type="project" value="InterPro"/>
</dbReference>
<dbReference type="InterPro" id="IPR002528">
    <property type="entry name" value="MATE_fam"/>
</dbReference>
<keyword evidence="6 7" id="KW-0472">Membrane</keyword>
<protein>
    <submittedName>
        <fullName evidence="8">MATE family efflux transporter</fullName>
    </submittedName>
</protein>
<dbReference type="PIRSF" id="PIRSF006603">
    <property type="entry name" value="DinF"/>
    <property type="match status" value="1"/>
</dbReference>
<sequence length="467" mass="51185">MNKQNKTEMILKGNIYNVLITLSIPIIINSLIQTLYNLVDGVWVSKISSVHFAATAFVWPVNFLFVSLGIGLSIAGTSILSQLIGGDRIEDTREYSTQLIAITILSSIVFTALGYLISPTIIRLMGGTGDLGLYGNIYLRVTFLDLPFMFLFFNITSIMNAQGNTLAPTILSAISAIINVVLDPIFIFTFGWGIAGAAWATLVARAVLALAGVIMLFTESNKIRPDFRGFRFNKSIVKEIITVALPSSIGQSGASLGFIVLNGFIGSYGTATIAAYAMVNRITSLVMQPAMGMGSALTAIVGQNIGANQIDRAREAFHKALKLTILIGTIGCVLLIAFDEPIINFFMQSKDDISVIELSLTYLFYISLSMPLMGIFSVLQGIFQGSGNTKYSMAMEIGRLWFVRLPMILIFKHLTNWGPTGIWFSMSFSNLIVCLYGYWVYRGNKWQKKVIKTDDECQSEGAFGVIE</sequence>
<feature type="transmembrane region" description="Helical" evidence="7">
    <location>
        <begin position="137"/>
        <end position="158"/>
    </location>
</feature>
<proteinExistence type="predicted"/>
<reference evidence="8 9" key="1">
    <citation type="submission" date="2019-09" db="EMBL/GenBank/DDBJ databases">
        <title>In-depth cultivation of the pig gut microbiome towards novel bacterial diversity and tailored functional studies.</title>
        <authorList>
            <person name="Wylensek D."/>
            <person name="Hitch T.C.A."/>
            <person name="Clavel T."/>
        </authorList>
    </citation>
    <scope>NUCLEOTIDE SEQUENCE [LARGE SCALE GENOMIC DNA]</scope>
    <source>
        <strain evidence="8 9">WCA3-693-APC-4?</strain>
    </source>
</reference>
<feature type="transmembrane region" description="Helical" evidence="7">
    <location>
        <begin position="15"/>
        <end position="36"/>
    </location>
</feature>
<comment type="caution">
    <text evidence="8">The sequence shown here is derived from an EMBL/GenBank/DDBJ whole genome shotgun (WGS) entry which is preliminary data.</text>
</comment>
<keyword evidence="9" id="KW-1185">Reference proteome</keyword>
<evidence type="ECO:0000313" key="8">
    <source>
        <dbReference type="EMBL" id="MSU00750.1"/>
    </source>
</evidence>
<evidence type="ECO:0000256" key="6">
    <source>
        <dbReference type="ARBA" id="ARBA00023136"/>
    </source>
</evidence>
<dbReference type="AlphaFoldDB" id="A0A6N7XY92"/>
<dbReference type="EMBL" id="VUNQ01000007">
    <property type="protein sequence ID" value="MSU00750.1"/>
    <property type="molecule type" value="Genomic_DNA"/>
</dbReference>
<feature type="transmembrane region" description="Helical" evidence="7">
    <location>
        <begin position="198"/>
        <end position="218"/>
    </location>
</feature>
<evidence type="ECO:0000256" key="4">
    <source>
        <dbReference type="ARBA" id="ARBA00022692"/>
    </source>
</evidence>
<feature type="transmembrane region" description="Helical" evidence="7">
    <location>
        <begin position="422"/>
        <end position="441"/>
    </location>
</feature>
<gene>
    <name evidence="8" type="ORF">FYJ83_04620</name>
</gene>
<dbReference type="InterPro" id="IPR052031">
    <property type="entry name" value="Membrane_Transporter-Flippase"/>
</dbReference>
<feature type="transmembrane region" description="Helical" evidence="7">
    <location>
        <begin position="358"/>
        <end position="379"/>
    </location>
</feature>
<dbReference type="Proteomes" id="UP000469523">
    <property type="component" value="Unassembled WGS sequence"/>
</dbReference>
<name>A0A6N7XY92_9FIRM</name>
<keyword evidence="2" id="KW-0813">Transport</keyword>
<feature type="transmembrane region" description="Helical" evidence="7">
    <location>
        <begin position="56"/>
        <end position="79"/>
    </location>
</feature>
<dbReference type="NCBIfam" id="TIGR00797">
    <property type="entry name" value="matE"/>
    <property type="match status" value="1"/>
</dbReference>
<dbReference type="PANTHER" id="PTHR43549:SF2">
    <property type="entry name" value="MULTIDRUG RESISTANCE PROTEIN NORM-RELATED"/>
    <property type="match status" value="1"/>
</dbReference>
<organism evidence="8 9">
    <name type="scientific">Tissierella pigra</name>
    <dbReference type="NCBI Taxonomy" id="2607614"/>
    <lineage>
        <taxon>Bacteria</taxon>
        <taxon>Bacillati</taxon>
        <taxon>Bacillota</taxon>
        <taxon>Tissierellia</taxon>
        <taxon>Tissierellales</taxon>
        <taxon>Tissierellaceae</taxon>
        <taxon>Tissierella</taxon>
    </lineage>
</organism>